<evidence type="ECO:0000256" key="10">
    <source>
        <dbReference type="ARBA" id="ARBA00023157"/>
    </source>
</evidence>
<keyword evidence="7 16" id="KW-1133">Transmembrane helix</keyword>
<comment type="function">
    <text evidence="12">Required for disulfide bond formation in some proteins. Part of a redox system composed of DsbI and DsbL that mediates formation of an essential disulfide bond in AssT.</text>
</comment>
<evidence type="ECO:0000256" key="14">
    <source>
        <dbReference type="ARBA" id="ARBA00038526"/>
    </source>
</evidence>
<keyword evidence="5 16" id="KW-0812">Transmembrane</keyword>
<sequence>MIDRKTLVLAAALGSAAMLLGAWGFQYLGGMAPCKLCIWQRYPHGAAVLIGGLALALPAIRYLPVAGALAALTTSGIGVYHTGVERGWWEGPSTCTSGDIGGLSTQQLMEQIMSAPLVRCDEVPWEMFGLSMASWNAIVSFGFALIWLAAARAR</sequence>
<dbReference type="InterPro" id="IPR024199">
    <property type="entry name" value="Uncharacterised_DsbB"/>
</dbReference>
<keyword evidence="3" id="KW-1003">Cell membrane</keyword>
<protein>
    <recommendedName>
        <fullName evidence="15">Putative protein-disulfide oxidoreductase DsbI</fullName>
    </recommendedName>
</protein>
<dbReference type="GO" id="GO:0005886">
    <property type="term" value="C:plasma membrane"/>
    <property type="evidence" value="ECO:0007669"/>
    <property type="project" value="UniProtKB-SubCell"/>
</dbReference>
<evidence type="ECO:0000313" key="17">
    <source>
        <dbReference type="EMBL" id="KUJ85949.1"/>
    </source>
</evidence>
<dbReference type="PANTHER" id="PTHR36570">
    <property type="entry name" value="DISULFIDE BOND FORMATION PROTEIN B"/>
    <property type="match status" value="1"/>
</dbReference>
<dbReference type="EMBL" id="LQBQ01000001">
    <property type="protein sequence ID" value="KUJ85949.1"/>
    <property type="molecule type" value="Genomic_DNA"/>
</dbReference>
<feature type="transmembrane region" description="Helical" evidence="16">
    <location>
        <begin position="127"/>
        <end position="150"/>
    </location>
</feature>
<dbReference type="GO" id="GO:0006457">
    <property type="term" value="P:protein folding"/>
    <property type="evidence" value="ECO:0007669"/>
    <property type="project" value="InterPro"/>
</dbReference>
<accession>A0A124F5P9</accession>
<evidence type="ECO:0000256" key="15">
    <source>
        <dbReference type="ARBA" id="ARBA00039389"/>
    </source>
</evidence>
<gene>
    <name evidence="17" type="ORF">AVO45_02950</name>
</gene>
<evidence type="ECO:0000256" key="6">
    <source>
        <dbReference type="ARBA" id="ARBA00022982"/>
    </source>
</evidence>
<reference evidence="17 18" key="1">
    <citation type="submission" date="2015-12" db="EMBL/GenBank/DDBJ databases">
        <authorList>
            <person name="Shamseldin A."/>
            <person name="Moawad H."/>
            <person name="Abd El-Rahim W.M."/>
            <person name="Sadowsky M.J."/>
        </authorList>
    </citation>
    <scope>NUCLEOTIDE SEQUENCE [LARGE SCALE GENOMIC DNA]</scope>
    <source>
        <strain evidence="17 18">ZGT118</strain>
    </source>
</reference>
<keyword evidence="2" id="KW-0813">Transport</keyword>
<evidence type="ECO:0000256" key="2">
    <source>
        <dbReference type="ARBA" id="ARBA00022448"/>
    </source>
</evidence>
<evidence type="ECO:0000256" key="16">
    <source>
        <dbReference type="SAM" id="Phobius"/>
    </source>
</evidence>
<comment type="similarity">
    <text evidence="13">Belongs to the DsbB family. DsbI subfamily.</text>
</comment>
<evidence type="ECO:0000313" key="18">
    <source>
        <dbReference type="Proteomes" id="UP000053791"/>
    </source>
</evidence>
<dbReference type="Proteomes" id="UP000053791">
    <property type="component" value="Unassembled WGS sequence"/>
</dbReference>
<organism evidence="17 18">
    <name type="scientific">Ruegeria marisrubri</name>
    <dbReference type="NCBI Taxonomy" id="1685379"/>
    <lineage>
        <taxon>Bacteria</taxon>
        <taxon>Pseudomonadati</taxon>
        <taxon>Pseudomonadota</taxon>
        <taxon>Alphaproteobacteria</taxon>
        <taxon>Rhodobacterales</taxon>
        <taxon>Roseobacteraceae</taxon>
        <taxon>Ruegeria</taxon>
    </lineage>
</organism>
<evidence type="ECO:0000256" key="4">
    <source>
        <dbReference type="ARBA" id="ARBA00022519"/>
    </source>
</evidence>
<dbReference type="PANTHER" id="PTHR36570:SF1">
    <property type="entry name" value="PROTEIN-DISULFIDE OXIDOREDUCTASE DSBI"/>
    <property type="match status" value="1"/>
</dbReference>
<evidence type="ECO:0000256" key="5">
    <source>
        <dbReference type="ARBA" id="ARBA00022692"/>
    </source>
</evidence>
<evidence type="ECO:0000256" key="8">
    <source>
        <dbReference type="ARBA" id="ARBA00023002"/>
    </source>
</evidence>
<dbReference type="Pfam" id="PF02600">
    <property type="entry name" value="DsbB"/>
    <property type="match status" value="1"/>
</dbReference>
<evidence type="ECO:0000256" key="1">
    <source>
        <dbReference type="ARBA" id="ARBA00004429"/>
    </source>
</evidence>
<evidence type="ECO:0000256" key="9">
    <source>
        <dbReference type="ARBA" id="ARBA00023136"/>
    </source>
</evidence>
<evidence type="ECO:0000256" key="11">
    <source>
        <dbReference type="ARBA" id="ARBA00023284"/>
    </source>
</evidence>
<keyword evidence="8" id="KW-0560">Oxidoreductase</keyword>
<comment type="caution">
    <text evidence="17">The sequence shown here is derived from an EMBL/GenBank/DDBJ whole genome shotgun (WGS) entry which is preliminary data.</text>
</comment>
<dbReference type="InterPro" id="IPR023380">
    <property type="entry name" value="DsbB-like_sf"/>
</dbReference>
<dbReference type="PIRSF" id="PIRSF033913">
    <property type="entry name" value="S-S_format_DsbB"/>
    <property type="match status" value="1"/>
</dbReference>
<keyword evidence="6" id="KW-0249">Electron transport</keyword>
<evidence type="ECO:0000256" key="13">
    <source>
        <dbReference type="ARBA" id="ARBA00038060"/>
    </source>
</evidence>
<comment type="subcellular location">
    <subcellularLocation>
        <location evidence="1">Cell inner membrane</location>
        <topology evidence="1">Multi-pass membrane protein</topology>
    </subcellularLocation>
</comment>
<dbReference type="InterPro" id="IPR003752">
    <property type="entry name" value="DiS_bond_form_DsbB/BdbC"/>
</dbReference>
<dbReference type="GO" id="GO:0015035">
    <property type="term" value="F:protein-disulfide reductase activity"/>
    <property type="evidence" value="ECO:0007669"/>
    <property type="project" value="InterPro"/>
</dbReference>
<comment type="subunit">
    <text evidence="14">Interacts with DsbL.</text>
</comment>
<proteinExistence type="inferred from homology"/>
<keyword evidence="4" id="KW-0997">Cell inner membrane</keyword>
<dbReference type="STRING" id="1685379.AVO45_02950"/>
<dbReference type="SUPFAM" id="SSF158442">
    <property type="entry name" value="DsbB-like"/>
    <property type="match status" value="1"/>
</dbReference>
<dbReference type="OrthoDB" id="9808637at2"/>
<keyword evidence="9 16" id="KW-0472">Membrane</keyword>
<keyword evidence="18" id="KW-1185">Reference proteome</keyword>
<evidence type="ECO:0000256" key="12">
    <source>
        <dbReference type="ARBA" id="ARBA00037310"/>
    </source>
</evidence>
<dbReference type="InterPro" id="IPR050183">
    <property type="entry name" value="DsbB"/>
</dbReference>
<name>A0A124F5P9_9RHOB</name>
<evidence type="ECO:0000256" key="7">
    <source>
        <dbReference type="ARBA" id="ARBA00022989"/>
    </source>
</evidence>
<evidence type="ECO:0000256" key="3">
    <source>
        <dbReference type="ARBA" id="ARBA00022475"/>
    </source>
</evidence>
<dbReference type="RefSeq" id="WP_068344286.1">
    <property type="nucleotide sequence ID" value="NZ_LQBQ01000001.1"/>
</dbReference>
<keyword evidence="10" id="KW-1015">Disulfide bond</keyword>
<keyword evidence="11" id="KW-0676">Redox-active center</keyword>
<dbReference type="Gene3D" id="1.20.1550.10">
    <property type="entry name" value="DsbB-like"/>
    <property type="match status" value="1"/>
</dbReference>
<dbReference type="AlphaFoldDB" id="A0A124F5P9"/>